<dbReference type="Proteomes" id="UP000663891">
    <property type="component" value="Unassembled WGS sequence"/>
</dbReference>
<reference evidence="11" key="1">
    <citation type="submission" date="2021-02" db="EMBL/GenBank/DDBJ databases">
        <authorList>
            <person name="Nowell W R."/>
        </authorList>
    </citation>
    <scope>NUCLEOTIDE SEQUENCE</scope>
</reference>
<evidence type="ECO:0000256" key="6">
    <source>
        <dbReference type="ARBA" id="ARBA00047899"/>
    </source>
</evidence>
<evidence type="ECO:0000256" key="3">
    <source>
        <dbReference type="ARBA" id="ARBA00022741"/>
    </source>
</evidence>
<name>A0A815G401_9BILA</name>
<evidence type="ECO:0000256" key="9">
    <source>
        <dbReference type="PROSITE-ProRule" id="PRU10141"/>
    </source>
</evidence>
<keyword evidence="4" id="KW-0418">Kinase</keyword>
<accession>A0A815G401</accession>
<dbReference type="InterPro" id="IPR030616">
    <property type="entry name" value="Aur-like"/>
</dbReference>
<dbReference type="PROSITE" id="PS50011">
    <property type="entry name" value="PROTEIN_KINASE_DOM"/>
    <property type="match status" value="1"/>
</dbReference>
<dbReference type="PROSITE" id="PS00107">
    <property type="entry name" value="PROTEIN_KINASE_ATP"/>
    <property type="match status" value="1"/>
</dbReference>
<sequence>MSDKTNEDPHDIYAEIEAVKVPFDVAQCDSDLMYTYLPNWLNSLTDEELRSPPMSANVFQQYIRRSHLEATMANSVRKMALNEDRLFTIDDFEFGRPLGKGAFGIVYLARLKKTKFICALKMLHKSKINEYSMAEQVKIETESGFKLNHPLILTMYDVFHDEKRFYFMLEYAPHGQLYRFLQKVRRFSDRLAASVRFISIKKFP</sequence>
<comment type="caution">
    <text evidence="11">The sequence shown here is derived from an EMBL/GenBank/DDBJ whole genome shotgun (WGS) entry which is preliminary data.</text>
</comment>
<evidence type="ECO:0000259" key="10">
    <source>
        <dbReference type="PROSITE" id="PS50011"/>
    </source>
</evidence>
<feature type="binding site" evidence="8">
    <location>
        <begin position="170"/>
        <end position="172"/>
    </location>
    <ligand>
        <name>ATP</name>
        <dbReference type="ChEBI" id="CHEBI:30616"/>
    </ligand>
</feature>
<keyword evidence="5 8" id="KW-0067">ATP-binding</keyword>
<dbReference type="OrthoDB" id="377346at2759"/>
<keyword evidence="1" id="KW-0723">Serine/threonine-protein kinase</keyword>
<keyword evidence="3 8" id="KW-0547">Nucleotide-binding</keyword>
<gene>
    <name evidence="11" type="ORF">VCS650_LOCUS32826</name>
</gene>
<protein>
    <recommendedName>
        <fullName evidence="10">Protein kinase domain-containing protein</fullName>
    </recommendedName>
</protein>
<evidence type="ECO:0000256" key="2">
    <source>
        <dbReference type="ARBA" id="ARBA00022679"/>
    </source>
</evidence>
<dbReference type="AlphaFoldDB" id="A0A815G401"/>
<evidence type="ECO:0000256" key="4">
    <source>
        <dbReference type="ARBA" id="ARBA00022777"/>
    </source>
</evidence>
<evidence type="ECO:0000313" key="11">
    <source>
        <dbReference type="EMBL" id="CAF1333665.1"/>
    </source>
</evidence>
<dbReference type="Gene3D" id="3.30.200.20">
    <property type="entry name" value="Phosphorylase Kinase, domain 1"/>
    <property type="match status" value="1"/>
</dbReference>
<comment type="catalytic activity">
    <reaction evidence="6">
        <text>L-threonyl-[protein] + ATP = O-phospho-L-threonyl-[protein] + ADP + H(+)</text>
        <dbReference type="Rhea" id="RHEA:46608"/>
        <dbReference type="Rhea" id="RHEA-COMP:11060"/>
        <dbReference type="Rhea" id="RHEA-COMP:11605"/>
        <dbReference type="ChEBI" id="CHEBI:15378"/>
        <dbReference type="ChEBI" id="CHEBI:30013"/>
        <dbReference type="ChEBI" id="CHEBI:30616"/>
        <dbReference type="ChEBI" id="CHEBI:61977"/>
        <dbReference type="ChEBI" id="CHEBI:456216"/>
        <dbReference type="EC" id="2.7.11.1"/>
    </reaction>
</comment>
<dbReference type="GO" id="GO:0004674">
    <property type="term" value="F:protein serine/threonine kinase activity"/>
    <property type="evidence" value="ECO:0007669"/>
    <property type="project" value="UniProtKB-KW"/>
</dbReference>
<evidence type="ECO:0000256" key="7">
    <source>
        <dbReference type="ARBA" id="ARBA00048679"/>
    </source>
</evidence>
<dbReference type="Pfam" id="PF00069">
    <property type="entry name" value="Pkinase"/>
    <property type="match status" value="1"/>
</dbReference>
<dbReference type="InterPro" id="IPR000719">
    <property type="entry name" value="Prot_kinase_dom"/>
</dbReference>
<dbReference type="SUPFAM" id="SSF56112">
    <property type="entry name" value="Protein kinase-like (PK-like)"/>
    <property type="match status" value="1"/>
</dbReference>
<feature type="domain" description="Protein kinase" evidence="10">
    <location>
        <begin position="92"/>
        <end position="204"/>
    </location>
</feature>
<dbReference type="PANTHER" id="PTHR24350">
    <property type="entry name" value="SERINE/THREONINE-PROTEIN KINASE IAL-RELATED"/>
    <property type="match status" value="1"/>
</dbReference>
<dbReference type="InterPro" id="IPR017441">
    <property type="entry name" value="Protein_kinase_ATP_BS"/>
</dbReference>
<evidence type="ECO:0000256" key="5">
    <source>
        <dbReference type="ARBA" id="ARBA00022840"/>
    </source>
</evidence>
<keyword evidence="2" id="KW-0808">Transferase</keyword>
<comment type="catalytic activity">
    <reaction evidence="7">
        <text>L-seryl-[protein] + ATP = O-phospho-L-seryl-[protein] + ADP + H(+)</text>
        <dbReference type="Rhea" id="RHEA:17989"/>
        <dbReference type="Rhea" id="RHEA-COMP:9863"/>
        <dbReference type="Rhea" id="RHEA-COMP:11604"/>
        <dbReference type="ChEBI" id="CHEBI:15378"/>
        <dbReference type="ChEBI" id="CHEBI:29999"/>
        <dbReference type="ChEBI" id="CHEBI:30616"/>
        <dbReference type="ChEBI" id="CHEBI:83421"/>
        <dbReference type="ChEBI" id="CHEBI:456216"/>
        <dbReference type="EC" id="2.7.11.1"/>
    </reaction>
</comment>
<organism evidence="11 12">
    <name type="scientific">Adineta steineri</name>
    <dbReference type="NCBI Taxonomy" id="433720"/>
    <lineage>
        <taxon>Eukaryota</taxon>
        <taxon>Metazoa</taxon>
        <taxon>Spiralia</taxon>
        <taxon>Gnathifera</taxon>
        <taxon>Rotifera</taxon>
        <taxon>Eurotatoria</taxon>
        <taxon>Bdelloidea</taxon>
        <taxon>Adinetida</taxon>
        <taxon>Adinetidae</taxon>
        <taxon>Adineta</taxon>
    </lineage>
</organism>
<dbReference type="InterPro" id="IPR011009">
    <property type="entry name" value="Kinase-like_dom_sf"/>
</dbReference>
<evidence type="ECO:0000256" key="1">
    <source>
        <dbReference type="ARBA" id="ARBA00022527"/>
    </source>
</evidence>
<dbReference type="FunFam" id="3.30.200.20:FF:000042">
    <property type="entry name" value="Aurora kinase A"/>
    <property type="match status" value="1"/>
</dbReference>
<dbReference type="GO" id="GO:0005524">
    <property type="term" value="F:ATP binding"/>
    <property type="evidence" value="ECO:0007669"/>
    <property type="project" value="UniProtKB-UniRule"/>
</dbReference>
<proteinExistence type="predicted"/>
<dbReference type="EMBL" id="CAJNON010000612">
    <property type="protein sequence ID" value="CAF1333665.1"/>
    <property type="molecule type" value="Genomic_DNA"/>
</dbReference>
<feature type="binding site" evidence="8 9">
    <location>
        <position position="121"/>
    </location>
    <ligand>
        <name>ATP</name>
        <dbReference type="ChEBI" id="CHEBI:30616"/>
    </ligand>
</feature>
<evidence type="ECO:0000313" key="12">
    <source>
        <dbReference type="Proteomes" id="UP000663891"/>
    </source>
</evidence>
<evidence type="ECO:0000256" key="8">
    <source>
        <dbReference type="PIRSR" id="PIRSR630616-2"/>
    </source>
</evidence>